<gene>
    <name evidence="2" type="ORF">GCM10009547_46630</name>
</gene>
<dbReference type="RefSeq" id="WP_344609363.1">
    <property type="nucleotide sequence ID" value="NZ_BAAAHE010000051.1"/>
</dbReference>
<accession>A0ABN1HBN1</accession>
<comment type="caution">
    <text evidence="2">The sequence shown here is derived from an EMBL/GenBank/DDBJ whole genome shotgun (WGS) entry which is preliminary data.</text>
</comment>
<name>A0ABN1HBN1_9ACTN</name>
<proteinExistence type="predicted"/>
<dbReference type="EMBL" id="BAAAHE010000051">
    <property type="protein sequence ID" value="GAA0636975.1"/>
    <property type="molecule type" value="Genomic_DNA"/>
</dbReference>
<reference evidence="2 3" key="1">
    <citation type="journal article" date="2019" name="Int. J. Syst. Evol. Microbiol.">
        <title>The Global Catalogue of Microorganisms (GCM) 10K type strain sequencing project: providing services to taxonomists for standard genome sequencing and annotation.</title>
        <authorList>
            <consortium name="The Broad Institute Genomics Platform"/>
            <consortium name="The Broad Institute Genome Sequencing Center for Infectious Disease"/>
            <person name="Wu L."/>
            <person name="Ma J."/>
        </authorList>
    </citation>
    <scope>NUCLEOTIDE SEQUENCE [LARGE SCALE GENOMIC DNA]</scope>
    <source>
        <strain evidence="2 3">JCM 10671</strain>
    </source>
</reference>
<sequence>MTRSVLALPFTALRTGRKLASRLPWPVLVGAAAVVYRKVHHSEGNKPDLDAFPGDAPAAKRPRPVAVPNPPQAEPQAVDREPEVVIEPVPLAEPAMDLDVDVTLPSELPIRAYDALSAKDAVAALRELTAPEEVRTVLDFEAENGKRATVLSAGRTHLAALERSVRS</sequence>
<evidence type="ECO:0000313" key="3">
    <source>
        <dbReference type="Proteomes" id="UP001500957"/>
    </source>
</evidence>
<evidence type="ECO:0000313" key="2">
    <source>
        <dbReference type="EMBL" id="GAA0636975.1"/>
    </source>
</evidence>
<keyword evidence="3" id="KW-1185">Reference proteome</keyword>
<feature type="region of interest" description="Disordered" evidence="1">
    <location>
        <begin position="44"/>
        <end position="81"/>
    </location>
</feature>
<evidence type="ECO:0000256" key="1">
    <source>
        <dbReference type="SAM" id="MobiDB-lite"/>
    </source>
</evidence>
<protein>
    <submittedName>
        <fullName evidence="2">Uncharacterized protein</fullName>
    </submittedName>
</protein>
<dbReference type="Proteomes" id="UP001500957">
    <property type="component" value="Unassembled WGS sequence"/>
</dbReference>
<organism evidence="2 3">
    <name type="scientific">Sporichthya brevicatena</name>
    <dbReference type="NCBI Taxonomy" id="171442"/>
    <lineage>
        <taxon>Bacteria</taxon>
        <taxon>Bacillati</taxon>
        <taxon>Actinomycetota</taxon>
        <taxon>Actinomycetes</taxon>
        <taxon>Sporichthyales</taxon>
        <taxon>Sporichthyaceae</taxon>
        <taxon>Sporichthya</taxon>
    </lineage>
</organism>